<name>A0A0E9TC86_ANGAN</name>
<reference evidence="1" key="1">
    <citation type="submission" date="2014-11" db="EMBL/GenBank/DDBJ databases">
        <authorList>
            <person name="Amaro Gonzalez C."/>
        </authorList>
    </citation>
    <scope>NUCLEOTIDE SEQUENCE</scope>
</reference>
<organism evidence="1">
    <name type="scientific">Anguilla anguilla</name>
    <name type="common">European freshwater eel</name>
    <name type="synonym">Muraena anguilla</name>
    <dbReference type="NCBI Taxonomy" id="7936"/>
    <lineage>
        <taxon>Eukaryota</taxon>
        <taxon>Metazoa</taxon>
        <taxon>Chordata</taxon>
        <taxon>Craniata</taxon>
        <taxon>Vertebrata</taxon>
        <taxon>Euteleostomi</taxon>
        <taxon>Actinopterygii</taxon>
        <taxon>Neopterygii</taxon>
        <taxon>Teleostei</taxon>
        <taxon>Anguilliformes</taxon>
        <taxon>Anguillidae</taxon>
        <taxon>Anguilla</taxon>
    </lineage>
</organism>
<accession>A0A0E9TC86</accession>
<evidence type="ECO:0000313" key="1">
    <source>
        <dbReference type="EMBL" id="JAH50318.1"/>
    </source>
</evidence>
<proteinExistence type="predicted"/>
<reference evidence="1" key="2">
    <citation type="journal article" date="2015" name="Fish Shellfish Immunol.">
        <title>Early steps in the European eel (Anguilla anguilla)-Vibrio vulnificus interaction in the gills: Role of the RtxA13 toxin.</title>
        <authorList>
            <person name="Callol A."/>
            <person name="Pajuelo D."/>
            <person name="Ebbesson L."/>
            <person name="Teles M."/>
            <person name="MacKenzie S."/>
            <person name="Amaro C."/>
        </authorList>
    </citation>
    <scope>NUCLEOTIDE SEQUENCE</scope>
</reference>
<sequence>MNIPEVICFPASCHIFVPVPFMLLDVWAHLAFNLWNLTSCPGLCGRS</sequence>
<protein>
    <submittedName>
        <fullName evidence="1">Uncharacterized protein</fullName>
    </submittedName>
</protein>
<dbReference type="EMBL" id="GBXM01058259">
    <property type="protein sequence ID" value="JAH50318.1"/>
    <property type="molecule type" value="Transcribed_RNA"/>
</dbReference>
<dbReference type="AlphaFoldDB" id="A0A0E9TC86"/>